<dbReference type="Proteomes" id="UP000193144">
    <property type="component" value="Unassembled WGS sequence"/>
</dbReference>
<dbReference type="OrthoDB" id="7042322at2759"/>
<evidence type="ECO:0000259" key="6">
    <source>
        <dbReference type="Pfam" id="PF00155"/>
    </source>
</evidence>
<keyword evidence="3" id="KW-0032">Aminotransferase</keyword>
<dbReference type="PRINTS" id="PR00753">
    <property type="entry name" value="ACCSYNTHASE"/>
</dbReference>
<dbReference type="PANTHER" id="PTHR43795">
    <property type="entry name" value="BIFUNCTIONAL ASPARTATE AMINOTRANSFERASE AND GLUTAMATE/ASPARTATE-PREPHENATE AMINOTRANSFERASE-RELATED"/>
    <property type="match status" value="1"/>
</dbReference>
<dbReference type="InterPro" id="IPR015422">
    <property type="entry name" value="PyrdxlP-dep_Trfase_small"/>
</dbReference>
<dbReference type="STRING" id="1231657.A0A1Y1ZWU0"/>
<dbReference type="SUPFAM" id="SSF53383">
    <property type="entry name" value="PLP-dependent transferases"/>
    <property type="match status" value="1"/>
</dbReference>
<keyword evidence="4" id="KW-0808">Transferase</keyword>
<reference evidence="7 8" key="1">
    <citation type="submission" date="2016-07" db="EMBL/GenBank/DDBJ databases">
        <title>Pervasive Adenine N6-methylation of Active Genes in Fungi.</title>
        <authorList>
            <consortium name="DOE Joint Genome Institute"/>
            <person name="Mondo S.J."/>
            <person name="Dannebaum R.O."/>
            <person name="Kuo R.C."/>
            <person name="Labutti K."/>
            <person name="Haridas S."/>
            <person name="Kuo A."/>
            <person name="Salamov A."/>
            <person name="Ahrendt S.R."/>
            <person name="Lipzen A."/>
            <person name="Sullivan W."/>
            <person name="Andreopoulos W.B."/>
            <person name="Clum A."/>
            <person name="Lindquist E."/>
            <person name="Daum C."/>
            <person name="Ramamoorthy G.K."/>
            <person name="Gryganskyi A."/>
            <person name="Culley D."/>
            <person name="Magnuson J.K."/>
            <person name="James T.Y."/>
            <person name="O'Malley M.A."/>
            <person name="Stajich J.E."/>
            <person name="Spatafora J.W."/>
            <person name="Visel A."/>
            <person name="Grigoriev I.V."/>
        </authorList>
    </citation>
    <scope>NUCLEOTIDE SEQUENCE [LARGE SCALE GENOMIC DNA]</scope>
    <source>
        <strain evidence="7 8">CBS 115471</strain>
    </source>
</reference>
<evidence type="ECO:0000256" key="5">
    <source>
        <dbReference type="ARBA" id="ARBA00022898"/>
    </source>
</evidence>
<dbReference type="PANTHER" id="PTHR43795:SF32">
    <property type="entry name" value="AMINOTRANSFERASE GLII-RELATED"/>
    <property type="match status" value="1"/>
</dbReference>
<gene>
    <name evidence="7" type="ORF">BCR34DRAFT_612638</name>
</gene>
<comment type="caution">
    <text evidence="7">The sequence shown here is derived from an EMBL/GenBank/DDBJ whole genome shotgun (WGS) entry which is preliminary data.</text>
</comment>
<dbReference type="InterPro" id="IPR050478">
    <property type="entry name" value="Ethylene_sulfur-biosynth"/>
</dbReference>
<evidence type="ECO:0000313" key="8">
    <source>
        <dbReference type="Proteomes" id="UP000193144"/>
    </source>
</evidence>
<protein>
    <submittedName>
        <fullName evidence="7">1-aminocyclopropane-1-carboxylate synthase 7</fullName>
    </submittedName>
</protein>
<evidence type="ECO:0000256" key="3">
    <source>
        <dbReference type="ARBA" id="ARBA00022576"/>
    </source>
</evidence>
<dbReference type="CDD" id="cd00609">
    <property type="entry name" value="AAT_like"/>
    <property type="match status" value="1"/>
</dbReference>
<proteinExistence type="inferred from homology"/>
<evidence type="ECO:0000313" key="7">
    <source>
        <dbReference type="EMBL" id="ORY14660.1"/>
    </source>
</evidence>
<dbReference type="AlphaFoldDB" id="A0A1Y1ZWU0"/>
<organism evidence="7 8">
    <name type="scientific">Clohesyomyces aquaticus</name>
    <dbReference type="NCBI Taxonomy" id="1231657"/>
    <lineage>
        <taxon>Eukaryota</taxon>
        <taxon>Fungi</taxon>
        <taxon>Dikarya</taxon>
        <taxon>Ascomycota</taxon>
        <taxon>Pezizomycotina</taxon>
        <taxon>Dothideomycetes</taxon>
        <taxon>Pleosporomycetidae</taxon>
        <taxon>Pleosporales</taxon>
        <taxon>Lindgomycetaceae</taxon>
        <taxon>Clohesyomyces</taxon>
    </lineage>
</organism>
<dbReference type="GO" id="GO:0006520">
    <property type="term" value="P:amino acid metabolic process"/>
    <property type="evidence" value="ECO:0007669"/>
    <property type="project" value="TreeGrafter"/>
</dbReference>
<dbReference type="EMBL" id="MCFA01000031">
    <property type="protein sequence ID" value="ORY14660.1"/>
    <property type="molecule type" value="Genomic_DNA"/>
</dbReference>
<dbReference type="Gene3D" id="3.90.1150.10">
    <property type="entry name" value="Aspartate Aminotransferase, domain 1"/>
    <property type="match status" value="1"/>
</dbReference>
<dbReference type="InterPro" id="IPR015421">
    <property type="entry name" value="PyrdxlP-dep_Trfase_major"/>
</dbReference>
<comment type="cofactor">
    <cofactor evidence="1">
        <name>pyridoxal 5'-phosphate</name>
        <dbReference type="ChEBI" id="CHEBI:597326"/>
    </cofactor>
</comment>
<dbReference type="Pfam" id="PF00155">
    <property type="entry name" value="Aminotran_1_2"/>
    <property type="match status" value="1"/>
</dbReference>
<keyword evidence="8" id="KW-1185">Reference proteome</keyword>
<sequence length="432" mass="47052">MADAGEDCFSQRGWSNIKAIMPKIKGAIEERKSKETSNIDLSTAENWLIREELKEICKDAIVGSLTQQHFSYSRGFSGDPDLLEAYANFFNNYFNPFTPVLPAHISTAPGASGCIDALLCNICDPGDAVLIPGPYWSGFDFGIRVGSAVTPVAVPLQSFHSSFSCDLPLALEESMSNAPCPVKALLITNPHNPLALCYPRETLEDCVRFCKKHRIHLISDEVYALSQFDNLEIDTPTPFTSVLSVDVPHIGDPSRVHVVWSTSKDLGQSGIRMGCTVTQANEEMTIGLTLSSMYKTSALSTIFVTSLLNSSKLPNLITQNSGRLASAYQKLTALFKKYGVPYIPCNAGVYVFAKLASAAETWEDENTMVAKLKQAGVIVSSGRGYHGPEHEKGWARVGFAVTPSDLDISIQRIESVLKQEGAGLKEASEIEL</sequence>
<feature type="domain" description="Aminotransferase class I/classII large" evidence="6">
    <location>
        <begin position="64"/>
        <end position="413"/>
    </location>
</feature>
<dbReference type="GO" id="GO:0030170">
    <property type="term" value="F:pyridoxal phosphate binding"/>
    <property type="evidence" value="ECO:0007669"/>
    <property type="project" value="InterPro"/>
</dbReference>
<dbReference type="GO" id="GO:0008483">
    <property type="term" value="F:transaminase activity"/>
    <property type="evidence" value="ECO:0007669"/>
    <property type="project" value="UniProtKB-KW"/>
</dbReference>
<dbReference type="InterPro" id="IPR004839">
    <property type="entry name" value="Aminotransferase_I/II_large"/>
</dbReference>
<dbReference type="Gene3D" id="3.40.640.10">
    <property type="entry name" value="Type I PLP-dependent aspartate aminotransferase-like (Major domain)"/>
    <property type="match status" value="1"/>
</dbReference>
<name>A0A1Y1ZWU0_9PLEO</name>
<evidence type="ECO:0000256" key="1">
    <source>
        <dbReference type="ARBA" id="ARBA00001933"/>
    </source>
</evidence>
<accession>A0A1Y1ZWU0</accession>
<evidence type="ECO:0000256" key="4">
    <source>
        <dbReference type="ARBA" id="ARBA00022679"/>
    </source>
</evidence>
<evidence type="ECO:0000256" key="2">
    <source>
        <dbReference type="ARBA" id="ARBA00007441"/>
    </source>
</evidence>
<dbReference type="InterPro" id="IPR015424">
    <property type="entry name" value="PyrdxlP-dep_Trfase"/>
</dbReference>
<comment type="similarity">
    <text evidence="2">Belongs to the class-I pyridoxal-phosphate-dependent aminotransferase family.</text>
</comment>
<keyword evidence="5" id="KW-0663">Pyridoxal phosphate</keyword>